<evidence type="ECO:0000259" key="5">
    <source>
        <dbReference type="Pfam" id="PF01494"/>
    </source>
</evidence>
<proteinExistence type="inferred from homology"/>
<evidence type="ECO:0000256" key="3">
    <source>
        <dbReference type="ARBA" id="ARBA00022827"/>
    </source>
</evidence>
<dbReference type="EMBL" id="JAABOA010001213">
    <property type="protein sequence ID" value="KAF9582041.1"/>
    <property type="molecule type" value="Genomic_DNA"/>
</dbReference>
<dbReference type="GO" id="GO:0004497">
    <property type="term" value="F:monooxygenase activity"/>
    <property type="evidence" value="ECO:0007669"/>
    <property type="project" value="InterPro"/>
</dbReference>
<comment type="similarity">
    <text evidence="1">Belongs to the paxM FAD-dependent monooxygenase family.</text>
</comment>
<dbReference type="PRINTS" id="PR00420">
    <property type="entry name" value="RNGMNOXGNASE"/>
</dbReference>
<evidence type="ECO:0000256" key="4">
    <source>
        <dbReference type="ARBA" id="ARBA00023002"/>
    </source>
</evidence>
<dbReference type="Pfam" id="PF01494">
    <property type="entry name" value="FAD_binding_3"/>
    <property type="match status" value="2"/>
</dbReference>
<keyword evidence="3" id="KW-0274">FAD</keyword>
<keyword evidence="2" id="KW-0285">Flavoprotein</keyword>
<dbReference type="InterPro" id="IPR036188">
    <property type="entry name" value="FAD/NAD-bd_sf"/>
</dbReference>
<keyword evidence="4" id="KW-0560">Oxidoreductase</keyword>
<dbReference type="Proteomes" id="UP000780801">
    <property type="component" value="Unassembled WGS sequence"/>
</dbReference>
<dbReference type="Gene3D" id="3.50.50.60">
    <property type="entry name" value="FAD/NAD(P)-binding domain"/>
    <property type="match status" value="1"/>
</dbReference>
<dbReference type="AlphaFoldDB" id="A0A9P6KEL3"/>
<gene>
    <name evidence="6" type="ORF">BGW38_000741</name>
</gene>
<evidence type="ECO:0000313" key="6">
    <source>
        <dbReference type="EMBL" id="KAF9582041.1"/>
    </source>
</evidence>
<dbReference type="GO" id="GO:0071949">
    <property type="term" value="F:FAD binding"/>
    <property type="evidence" value="ECO:0007669"/>
    <property type="project" value="InterPro"/>
</dbReference>
<name>A0A9P6KEL3_9FUNG</name>
<keyword evidence="7" id="KW-1185">Reference proteome</keyword>
<reference evidence="6" key="1">
    <citation type="journal article" date="2020" name="Fungal Divers.">
        <title>Resolving the Mortierellaceae phylogeny through synthesis of multi-gene phylogenetics and phylogenomics.</title>
        <authorList>
            <person name="Vandepol N."/>
            <person name="Liber J."/>
            <person name="Desiro A."/>
            <person name="Na H."/>
            <person name="Kennedy M."/>
            <person name="Barry K."/>
            <person name="Grigoriev I.V."/>
            <person name="Miller A.N."/>
            <person name="O'Donnell K."/>
            <person name="Stajich J.E."/>
            <person name="Bonito G."/>
        </authorList>
    </citation>
    <scope>NUCLEOTIDE SEQUENCE</scope>
    <source>
        <strain evidence="6">KOD1015</strain>
    </source>
</reference>
<organism evidence="6 7">
    <name type="scientific">Lunasporangiospora selenospora</name>
    <dbReference type="NCBI Taxonomy" id="979761"/>
    <lineage>
        <taxon>Eukaryota</taxon>
        <taxon>Fungi</taxon>
        <taxon>Fungi incertae sedis</taxon>
        <taxon>Mucoromycota</taxon>
        <taxon>Mortierellomycotina</taxon>
        <taxon>Mortierellomycetes</taxon>
        <taxon>Mortierellales</taxon>
        <taxon>Mortierellaceae</taxon>
        <taxon>Lunasporangiospora</taxon>
    </lineage>
</organism>
<evidence type="ECO:0000313" key="7">
    <source>
        <dbReference type="Proteomes" id="UP000780801"/>
    </source>
</evidence>
<evidence type="ECO:0000256" key="1">
    <source>
        <dbReference type="ARBA" id="ARBA00007992"/>
    </source>
</evidence>
<protein>
    <recommendedName>
        <fullName evidence="5">FAD-binding domain-containing protein</fullName>
    </recommendedName>
</protein>
<dbReference type="SUPFAM" id="SSF51905">
    <property type="entry name" value="FAD/NAD(P)-binding domain"/>
    <property type="match status" value="1"/>
</dbReference>
<feature type="domain" description="FAD-binding" evidence="5">
    <location>
        <begin position="307"/>
        <end position="360"/>
    </location>
</feature>
<dbReference type="InterPro" id="IPR050562">
    <property type="entry name" value="FAD_mOase_fung"/>
</dbReference>
<feature type="domain" description="FAD-binding" evidence="5">
    <location>
        <begin position="4"/>
        <end position="205"/>
    </location>
</feature>
<sequence length="469" mass="52269">MSNVKVIIVGAGVCGLMTAIQLERAGIDYIVVEKARSCSPLGSALSLTSACNYIFDQLGMLEDIHKVSYPCTKIDYYREDLSHVGVMHARDNLKRYGYDGFLIRRVALYDIMLSRVPKEKIHWGKRMVSFRQDEKSVEIECQDNLDDDASIASGAEPATITFSGDILIGADGAYSSVRRNLYKDMQAKGITLPKSDLAPLHFDSDCVIGVTDVLSAEEFPILKEKSGDFWVIMGKERVIQVYLFTFAEDRIGWQICGKMDKPVEYEEKDFRFTDWKPIAADELCNIVRDYKCPFGGTLGDLIDKTPKDRLSKVMLEDKYFHTWYHQRTVLMGDACHKHLPFGGQGANQAILDSVHLVNQLYGIPSNSLADVEKSFKEYYGNRSTNARDVFKSTSMVASILNARGPLAEMSRFVVLGHCPDWFNNLGMDGMNSDRPILGFLPPPPGKGSVKAKPQVVAAHYKPGTAVAAV</sequence>
<dbReference type="OrthoDB" id="58570at2759"/>
<dbReference type="InterPro" id="IPR002938">
    <property type="entry name" value="FAD-bd"/>
</dbReference>
<dbReference type="PANTHER" id="PTHR47356">
    <property type="entry name" value="FAD-DEPENDENT MONOOXYGENASE ASQG-RELATED"/>
    <property type="match status" value="1"/>
</dbReference>
<evidence type="ECO:0000256" key="2">
    <source>
        <dbReference type="ARBA" id="ARBA00022630"/>
    </source>
</evidence>
<accession>A0A9P6KEL3</accession>
<comment type="caution">
    <text evidence="6">The sequence shown here is derived from an EMBL/GenBank/DDBJ whole genome shotgun (WGS) entry which is preliminary data.</text>
</comment>
<dbReference type="PANTHER" id="PTHR47356:SF2">
    <property type="entry name" value="FAD-BINDING DOMAIN-CONTAINING PROTEIN-RELATED"/>
    <property type="match status" value="1"/>
</dbReference>